<dbReference type="PANTHER" id="PTHR47591:SF1">
    <property type="entry name" value="ZINC FINGER PROTEIN ZAT2-RELATED"/>
    <property type="match status" value="1"/>
</dbReference>
<name>A0A2Z7AKF4_9LAMI</name>
<dbReference type="EMBL" id="KV014871">
    <property type="protein sequence ID" value="KZV21848.1"/>
    <property type="molecule type" value="Genomic_DNA"/>
</dbReference>
<evidence type="ECO:0000313" key="5">
    <source>
        <dbReference type="Proteomes" id="UP000250235"/>
    </source>
</evidence>
<evidence type="ECO:0000313" key="4">
    <source>
        <dbReference type="EMBL" id="KZV21848.1"/>
    </source>
</evidence>
<protein>
    <recommendedName>
        <fullName evidence="3">C2H2-type domain-containing protein</fullName>
    </recommendedName>
</protein>
<dbReference type="PROSITE" id="PS50157">
    <property type="entry name" value="ZINC_FINGER_C2H2_2"/>
    <property type="match status" value="2"/>
</dbReference>
<sequence>MGEEVQRGEGLEDSVVEKRAAIELGGKVKSPRCAQCPRVFSTGKALGGHMSSAHGPSKKSDSSPKNLKPKKNHESFQAGKFTCKCCGKSFSSEKAVHGHMRLHPERDRRAMKPPAEPEIENPVEILEDATAPVEDFIKNLRAKTVTGRRGRGGTKPHKIDSPEIILAKKRALLSGDPQELRRIMDHHDDSGYFRRAFGNYLDFLRPRIDTKTDIQDTGNNTGSEILDTNCTNSCNPLVCSEKLMADSMSKDFFKICMKSSGVEEPEIPEHGNQFDGMENRLTGKKRKKMDSKFVENKIMVKKMKTDDLHTAQGSYGHTCRLPDFSPPFSDLITGASGLLQLCTKSRD</sequence>
<gene>
    <name evidence="4" type="ORF">F511_06558</name>
</gene>
<keyword evidence="5" id="KW-1185">Reference proteome</keyword>
<feature type="domain" description="C2H2-type" evidence="3">
    <location>
        <begin position="81"/>
        <end position="108"/>
    </location>
</feature>
<dbReference type="SMART" id="SM00355">
    <property type="entry name" value="ZnF_C2H2"/>
    <property type="match status" value="2"/>
</dbReference>
<dbReference type="InterPro" id="IPR013087">
    <property type="entry name" value="Znf_C2H2_type"/>
</dbReference>
<accession>A0A2Z7AKF4</accession>
<dbReference type="PROSITE" id="PS00028">
    <property type="entry name" value="ZINC_FINGER_C2H2_1"/>
    <property type="match status" value="2"/>
</dbReference>
<keyword evidence="1" id="KW-0862">Zinc</keyword>
<dbReference type="InterPro" id="IPR036236">
    <property type="entry name" value="Znf_C2H2_sf"/>
</dbReference>
<dbReference type="SUPFAM" id="SSF57667">
    <property type="entry name" value="beta-beta-alpha zinc fingers"/>
    <property type="match status" value="1"/>
</dbReference>
<reference evidence="4 5" key="1">
    <citation type="journal article" date="2015" name="Proc. Natl. Acad. Sci. U.S.A.">
        <title>The resurrection genome of Boea hygrometrica: A blueprint for survival of dehydration.</title>
        <authorList>
            <person name="Xiao L."/>
            <person name="Yang G."/>
            <person name="Zhang L."/>
            <person name="Yang X."/>
            <person name="Zhao S."/>
            <person name="Ji Z."/>
            <person name="Zhou Q."/>
            <person name="Hu M."/>
            <person name="Wang Y."/>
            <person name="Chen M."/>
            <person name="Xu Y."/>
            <person name="Jin H."/>
            <person name="Xiao X."/>
            <person name="Hu G."/>
            <person name="Bao F."/>
            <person name="Hu Y."/>
            <person name="Wan P."/>
            <person name="Li L."/>
            <person name="Deng X."/>
            <person name="Kuang T."/>
            <person name="Xiang C."/>
            <person name="Zhu J.K."/>
            <person name="Oliver M.J."/>
            <person name="He Y."/>
        </authorList>
    </citation>
    <scope>NUCLEOTIDE SEQUENCE [LARGE SCALE GENOMIC DNA]</scope>
    <source>
        <strain evidence="5">cv. XS01</strain>
    </source>
</reference>
<evidence type="ECO:0000256" key="2">
    <source>
        <dbReference type="SAM" id="MobiDB-lite"/>
    </source>
</evidence>
<dbReference type="PANTHER" id="PTHR47591">
    <property type="entry name" value="ZINC FINGER PROTEIN ZAT2-RELATED"/>
    <property type="match status" value="1"/>
</dbReference>
<dbReference type="Proteomes" id="UP000250235">
    <property type="component" value="Unassembled WGS sequence"/>
</dbReference>
<evidence type="ECO:0000259" key="3">
    <source>
        <dbReference type="PROSITE" id="PS50157"/>
    </source>
</evidence>
<keyword evidence="1" id="KW-0863">Zinc-finger</keyword>
<keyword evidence="1" id="KW-0479">Metal-binding</keyword>
<dbReference type="Pfam" id="PF13912">
    <property type="entry name" value="zf-C2H2_6"/>
    <property type="match status" value="2"/>
</dbReference>
<dbReference type="GO" id="GO:0008270">
    <property type="term" value="F:zinc ion binding"/>
    <property type="evidence" value="ECO:0007669"/>
    <property type="project" value="UniProtKB-KW"/>
</dbReference>
<feature type="region of interest" description="Disordered" evidence="2">
    <location>
        <begin position="44"/>
        <end position="73"/>
    </location>
</feature>
<dbReference type="Gene3D" id="3.30.160.60">
    <property type="entry name" value="Classic Zinc Finger"/>
    <property type="match status" value="1"/>
</dbReference>
<feature type="domain" description="C2H2-type" evidence="3">
    <location>
        <begin position="31"/>
        <end position="59"/>
    </location>
</feature>
<proteinExistence type="predicted"/>
<evidence type="ECO:0000256" key="1">
    <source>
        <dbReference type="PROSITE-ProRule" id="PRU00042"/>
    </source>
</evidence>
<organism evidence="4 5">
    <name type="scientific">Dorcoceras hygrometricum</name>
    <dbReference type="NCBI Taxonomy" id="472368"/>
    <lineage>
        <taxon>Eukaryota</taxon>
        <taxon>Viridiplantae</taxon>
        <taxon>Streptophyta</taxon>
        <taxon>Embryophyta</taxon>
        <taxon>Tracheophyta</taxon>
        <taxon>Spermatophyta</taxon>
        <taxon>Magnoliopsida</taxon>
        <taxon>eudicotyledons</taxon>
        <taxon>Gunneridae</taxon>
        <taxon>Pentapetalae</taxon>
        <taxon>asterids</taxon>
        <taxon>lamiids</taxon>
        <taxon>Lamiales</taxon>
        <taxon>Gesneriaceae</taxon>
        <taxon>Didymocarpoideae</taxon>
        <taxon>Trichosporeae</taxon>
        <taxon>Loxocarpinae</taxon>
        <taxon>Dorcoceras</taxon>
    </lineage>
</organism>
<dbReference type="OrthoDB" id="6077919at2759"/>
<dbReference type="AlphaFoldDB" id="A0A2Z7AKF4"/>